<dbReference type="EMBL" id="JBHTHQ010000005">
    <property type="protein sequence ID" value="MFD0704192.1"/>
    <property type="molecule type" value="Genomic_DNA"/>
</dbReference>
<gene>
    <name evidence="2" type="ORF">ACFQY8_00265</name>
</gene>
<reference evidence="3" key="1">
    <citation type="journal article" date="2019" name="Int. J. Syst. Evol. Microbiol.">
        <title>The Global Catalogue of Microorganisms (GCM) 10K type strain sequencing project: providing services to taxonomists for standard genome sequencing and annotation.</title>
        <authorList>
            <consortium name="The Broad Institute Genomics Platform"/>
            <consortium name="The Broad Institute Genome Sequencing Center for Infectious Disease"/>
            <person name="Wu L."/>
            <person name="Ma J."/>
        </authorList>
    </citation>
    <scope>NUCLEOTIDE SEQUENCE [LARGE SCALE GENOMIC DNA]</scope>
    <source>
        <strain evidence="3">CCM 8604</strain>
    </source>
</reference>
<evidence type="ECO:0000313" key="2">
    <source>
        <dbReference type="EMBL" id="MFD0704192.1"/>
    </source>
</evidence>
<evidence type="ECO:0008006" key="4">
    <source>
        <dbReference type="Google" id="ProtNLM"/>
    </source>
</evidence>
<proteinExistence type="predicted"/>
<keyword evidence="1" id="KW-0175">Coiled coil</keyword>
<dbReference type="RefSeq" id="WP_377937501.1">
    <property type="nucleotide sequence ID" value="NZ_JBHTHQ010000005.1"/>
</dbReference>
<keyword evidence="3" id="KW-1185">Reference proteome</keyword>
<evidence type="ECO:0000256" key="1">
    <source>
        <dbReference type="SAM" id="Coils"/>
    </source>
</evidence>
<comment type="caution">
    <text evidence="2">The sequence shown here is derived from an EMBL/GenBank/DDBJ whole genome shotgun (WGS) entry which is preliminary data.</text>
</comment>
<organism evidence="2 3">
    <name type="scientific">Alloscardovia venturai</name>
    <dbReference type="NCBI Taxonomy" id="1769421"/>
    <lineage>
        <taxon>Bacteria</taxon>
        <taxon>Bacillati</taxon>
        <taxon>Actinomycetota</taxon>
        <taxon>Actinomycetes</taxon>
        <taxon>Bifidobacteriales</taxon>
        <taxon>Bifidobacteriaceae</taxon>
        <taxon>Alloscardovia</taxon>
    </lineage>
</organism>
<dbReference type="Proteomes" id="UP001597036">
    <property type="component" value="Unassembled WGS sequence"/>
</dbReference>
<name>A0ABW2Y819_9BIFI</name>
<protein>
    <recommendedName>
        <fullName evidence="4">LXG domain-containing protein</fullName>
    </recommendedName>
</protein>
<feature type="coiled-coil region" evidence="1">
    <location>
        <begin position="115"/>
        <end position="142"/>
    </location>
</feature>
<sequence>MQYSNYAASINNSASTITSINTSNLAGAFVSTILTLKTNLKTHIATLYNSAENISSLLYKWAETVECDQENMSNIYDKALQISQSISRYKVLSIETYNNQDEITKSFTLNYDNMIEEAQHSLNDYRRQAQTLECDHASEENAINNAISSAMAGLSQYSTQLFSGEAIASAVVGFFDDTRNEQSALKYLHNEGIDIFKIEKSLAYATDTRKRLRVYADGKPLYDFKSNKYFKTGKKLKEKTGYDIAKASFAFTGKGKFNIKAMHNAGKEAFTDSLNIISDFRCWEGVSKLTKASKSLGIAGTAITIGSDIYDNFAGGNTTFSAAHKIANTAGDVGVDMAVGASAAYVGASVGSLIVPPVGTVVGAAAGGALGVLSTLQVPGVDKSVTDIAKDGVHHITSFLFRE</sequence>
<accession>A0ABW2Y819</accession>
<evidence type="ECO:0000313" key="3">
    <source>
        <dbReference type="Proteomes" id="UP001597036"/>
    </source>
</evidence>